<dbReference type="STRING" id="2034155.BMI79_05400"/>
<evidence type="ECO:0000256" key="1">
    <source>
        <dbReference type="SAM" id="MobiDB-lite"/>
    </source>
</evidence>
<name>A0A1S8CPS8_9GAMM</name>
<dbReference type="RefSeq" id="WP_076941133.1">
    <property type="nucleotide sequence ID" value="NZ_MOXD01000002.1"/>
</dbReference>
<feature type="compositionally biased region" description="Polar residues" evidence="1">
    <location>
        <begin position="48"/>
        <end position="70"/>
    </location>
</feature>
<comment type="caution">
    <text evidence="2">The sequence shown here is derived from an EMBL/GenBank/DDBJ whole genome shotgun (WGS) entry which is preliminary data.</text>
</comment>
<gene>
    <name evidence="2" type="ORF">BMI79_05400</name>
</gene>
<accession>A0A1S8CPS8</accession>
<feature type="compositionally biased region" description="Polar residues" evidence="1">
    <location>
        <begin position="83"/>
        <end position="93"/>
    </location>
</feature>
<dbReference type="OrthoDB" id="6434633at2"/>
<sequence length="169" mass="18758">MSKYDDVQQFKKKINMKDIDYKEFPKEDSSLALHRWPIVEQVAEEGNGTFSSIERSMQPTPVSANEFSQLSSSSSHQPAQPRVATTQNQSLPGQASHDFRHRIPPVSVPDRDEQLAAPLAVTLPPTPVQAQDTQRFKKMFSKKASSGEAGNVGRNALLKPLLEIIASCR</sequence>
<protein>
    <recommendedName>
        <fullName evidence="4">Cellulose biosynthesis protein BcsO</fullName>
    </recommendedName>
</protein>
<dbReference type="EMBL" id="MOXD01000002">
    <property type="protein sequence ID" value="OMQ25737.1"/>
    <property type="molecule type" value="Genomic_DNA"/>
</dbReference>
<evidence type="ECO:0000313" key="2">
    <source>
        <dbReference type="EMBL" id="OMQ25737.1"/>
    </source>
</evidence>
<reference evidence="2 3" key="1">
    <citation type="submission" date="2016-11" db="EMBL/GenBank/DDBJ databases">
        <title>Rahnella oryzae sp. nov., isolated from rice root.</title>
        <authorList>
            <person name="Zhang X.-X."/>
            <person name="Zhang J."/>
        </authorList>
    </citation>
    <scope>NUCLEOTIDE SEQUENCE [LARGE SCALE GENOMIC DNA]</scope>
    <source>
        <strain evidence="2 3">J11-6</strain>
    </source>
</reference>
<dbReference type="Proteomes" id="UP000216021">
    <property type="component" value="Unassembled WGS sequence"/>
</dbReference>
<keyword evidence="3" id="KW-1185">Reference proteome</keyword>
<organism evidence="2 3">
    <name type="scientific">Serratia oryzae</name>
    <dbReference type="NCBI Taxonomy" id="2034155"/>
    <lineage>
        <taxon>Bacteria</taxon>
        <taxon>Pseudomonadati</taxon>
        <taxon>Pseudomonadota</taxon>
        <taxon>Gammaproteobacteria</taxon>
        <taxon>Enterobacterales</taxon>
        <taxon>Yersiniaceae</taxon>
        <taxon>Serratia</taxon>
    </lineage>
</organism>
<proteinExistence type="predicted"/>
<feature type="region of interest" description="Disordered" evidence="1">
    <location>
        <begin position="47"/>
        <end position="107"/>
    </location>
</feature>
<evidence type="ECO:0000313" key="3">
    <source>
        <dbReference type="Proteomes" id="UP000216021"/>
    </source>
</evidence>
<dbReference type="AlphaFoldDB" id="A0A1S8CPS8"/>
<evidence type="ECO:0008006" key="4">
    <source>
        <dbReference type="Google" id="ProtNLM"/>
    </source>
</evidence>
<dbReference type="InterPro" id="IPR031484">
    <property type="entry name" value="CBP_BcsO"/>
</dbReference>
<dbReference type="Pfam" id="PF17037">
    <property type="entry name" value="CBP_BcsO"/>
    <property type="match status" value="1"/>
</dbReference>